<dbReference type="EMBL" id="FOTO01000003">
    <property type="protein sequence ID" value="SFL50522.1"/>
    <property type="molecule type" value="Genomic_DNA"/>
</dbReference>
<proteinExistence type="predicted"/>
<organism evidence="1 2">
    <name type="scientific">Desulfomicrobium norvegicum (strain DSM 1741 / NCIMB 8310)</name>
    <name type="common">Desulfovibrio baculatus (strain Norway 4)</name>
    <name type="synonym">Desulfovibrio desulfuricans (strain Norway 4)</name>
    <dbReference type="NCBI Taxonomy" id="52561"/>
    <lineage>
        <taxon>Bacteria</taxon>
        <taxon>Pseudomonadati</taxon>
        <taxon>Thermodesulfobacteriota</taxon>
        <taxon>Desulfovibrionia</taxon>
        <taxon>Desulfovibrionales</taxon>
        <taxon>Desulfomicrobiaceae</taxon>
        <taxon>Desulfomicrobium</taxon>
    </lineage>
</organism>
<dbReference type="Proteomes" id="UP000199581">
    <property type="component" value="Unassembled WGS sequence"/>
</dbReference>
<gene>
    <name evidence="1" type="ORF">SAMN05421830_10313</name>
</gene>
<evidence type="ECO:0000313" key="1">
    <source>
        <dbReference type="EMBL" id="SFL50522.1"/>
    </source>
</evidence>
<name>A0A8G2F5A3_DESNO</name>
<protein>
    <submittedName>
        <fullName evidence="1">Uncharacterized protein</fullName>
    </submittedName>
</protein>
<accession>A0A8G2F5A3</accession>
<keyword evidence="2" id="KW-1185">Reference proteome</keyword>
<evidence type="ECO:0000313" key="2">
    <source>
        <dbReference type="Proteomes" id="UP000199581"/>
    </source>
</evidence>
<sequence>MIFVVTKCANCPLLSYVEGQRVCNVGPPSQRPIPEADERPTWCRMRKEQIIIRDFK</sequence>
<comment type="caution">
    <text evidence="1">The sequence shown here is derived from an EMBL/GenBank/DDBJ whole genome shotgun (WGS) entry which is preliminary data.</text>
</comment>
<dbReference type="AlphaFoldDB" id="A0A8G2F5A3"/>
<reference evidence="1 2" key="1">
    <citation type="submission" date="2016-10" db="EMBL/GenBank/DDBJ databases">
        <authorList>
            <person name="Varghese N."/>
            <person name="Submissions S."/>
        </authorList>
    </citation>
    <scope>NUCLEOTIDE SEQUENCE [LARGE SCALE GENOMIC DNA]</scope>
    <source>
        <strain evidence="1 2">DSM 1741</strain>
    </source>
</reference>